<dbReference type="Pfam" id="PF00078">
    <property type="entry name" value="RVT_1"/>
    <property type="match status" value="1"/>
</dbReference>
<dbReference type="InterPro" id="IPR043502">
    <property type="entry name" value="DNA/RNA_pol_sf"/>
</dbReference>
<dbReference type="SUPFAM" id="SSF56672">
    <property type="entry name" value="DNA/RNA polymerases"/>
    <property type="match status" value="1"/>
</dbReference>
<feature type="domain" description="Reverse transcriptase" evidence="1">
    <location>
        <begin position="240"/>
        <end position="458"/>
    </location>
</feature>
<protein>
    <submittedName>
        <fullName evidence="3">Uncharacterized protein LOC136081167</fullName>
    </submittedName>
</protein>
<dbReference type="Proteomes" id="UP001652625">
    <property type="component" value="Chromosome 06"/>
</dbReference>
<gene>
    <name evidence="3" type="primary">LOC136081167</name>
</gene>
<proteinExistence type="predicted"/>
<dbReference type="GeneID" id="136081167"/>
<accession>A0ABM4BZ57</accession>
<name>A0ABM4BZ57_HYDVU</name>
<dbReference type="InterPro" id="IPR000477">
    <property type="entry name" value="RT_dom"/>
</dbReference>
<keyword evidence="2" id="KW-1185">Reference proteome</keyword>
<dbReference type="RefSeq" id="XP_065654536.1">
    <property type="nucleotide sequence ID" value="XM_065798464.1"/>
</dbReference>
<evidence type="ECO:0000259" key="1">
    <source>
        <dbReference type="PROSITE" id="PS50878"/>
    </source>
</evidence>
<dbReference type="PROSITE" id="PS50878">
    <property type="entry name" value="RT_POL"/>
    <property type="match status" value="1"/>
</dbReference>
<organism evidence="2 3">
    <name type="scientific">Hydra vulgaris</name>
    <name type="common">Hydra</name>
    <name type="synonym">Hydra attenuata</name>
    <dbReference type="NCBI Taxonomy" id="6087"/>
    <lineage>
        <taxon>Eukaryota</taxon>
        <taxon>Metazoa</taxon>
        <taxon>Cnidaria</taxon>
        <taxon>Hydrozoa</taxon>
        <taxon>Hydroidolina</taxon>
        <taxon>Anthoathecata</taxon>
        <taxon>Aplanulata</taxon>
        <taxon>Hydridae</taxon>
        <taxon>Hydra</taxon>
    </lineage>
</organism>
<sequence>MSPKEASNTFSIICITETWCEFDDAKSNLNLHIRDFNLIPLARKANKRGGGLLFYIMENLSFKEKILNYIIGDVNLKKFYDELFEHRAIPLINKPSRVTSTSATLINNIITADIFNETLKKDVNFPKREFIITSKSLKSSWVNKDLRKSSKVKQKLCIKYLKKPTPENKIIYKNYAKSFESQRKKFKKRYYYDLLEKYKHNSKCTWQIISQITGNSKLKLCSVSNAIKVDGVFLYEPKQITRELNKYFVSVGPNLAKNIPNMINPINDYVFPLISSLDKFEVSSSEFESAFKMLKLIKQLERILFNQISNHLAVNNILYINQYGFKRNNSTEHAIIHLTLSITGSFEKSEFTLGVFIDLSTAFDTIDHEILFKKLEHYGITGNALKLLKSYIKHRKQFVYVDGSSSQDYLNIDYLNITCGVPQGSILGPLLFLIYVKDLYEVLKLTTIMFADDKPIPI</sequence>
<dbReference type="PANTHER" id="PTHR33332">
    <property type="entry name" value="REVERSE TRANSCRIPTASE DOMAIN-CONTAINING PROTEIN"/>
    <property type="match status" value="1"/>
</dbReference>
<evidence type="ECO:0000313" key="2">
    <source>
        <dbReference type="Proteomes" id="UP001652625"/>
    </source>
</evidence>
<evidence type="ECO:0000313" key="3">
    <source>
        <dbReference type="RefSeq" id="XP_065654536.1"/>
    </source>
</evidence>
<reference evidence="3" key="1">
    <citation type="submission" date="2025-08" db="UniProtKB">
        <authorList>
            <consortium name="RefSeq"/>
        </authorList>
    </citation>
    <scope>IDENTIFICATION</scope>
</reference>